<dbReference type="OrthoDB" id="6152807at2759"/>
<dbReference type="InterPro" id="IPR005135">
    <property type="entry name" value="Endo/exonuclease/phosphatase"/>
</dbReference>
<keyword evidence="2" id="KW-1185">Reference proteome</keyword>
<dbReference type="GeneID" id="109468213"/>
<dbReference type="SUPFAM" id="SSF56219">
    <property type="entry name" value="DNase I-like"/>
    <property type="match status" value="1"/>
</dbReference>
<protein>
    <submittedName>
        <fullName evidence="3">Uncharacterized protein LOC109468213</fullName>
    </submittedName>
</protein>
<dbReference type="KEGG" id="bbel:109468213"/>
<dbReference type="PANTHER" id="PTHR33395:SF22">
    <property type="entry name" value="REVERSE TRANSCRIPTASE DOMAIN-CONTAINING PROTEIN"/>
    <property type="match status" value="1"/>
</dbReference>
<dbReference type="AlphaFoldDB" id="A0A6P4YXN1"/>
<organism evidence="2 3">
    <name type="scientific">Branchiostoma belcheri</name>
    <name type="common">Amphioxus</name>
    <dbReference type="NCBI Taxonomy" id="7741"/>
    <lineage>
        <taxon>Eukaryota</taxon>
        <taxon>Metazoa</taxon>
        <taxon>Chordata</taxon>
        <taxon>Cephalochordata</taxon>
        <taxon>Leptocardii</taxon>
        <taxon>Amphioxiformes</taxon>
        <taxon>Branchiostomatidae</taxon>
        <taxon>Branchiostoma</taxon>
    </lineage>
</organism>
<evidence type="ECO:0000313" key="2">
    <source>
        <dbReference type="Proteomes" id="UP000515135"/>
    </source>
</evidence>
<dbReference type="GO" id="GO:0061343">
    <property type="term" value="P:cell adhesion involved in heart morphogenesis"/>
    <property type="evidence" value="ECO:0007669"/>
    <property type="project" value="TreeGrafter"/>
</dbReference>
<dbReference type="GO" id="GO:0031012">
    <property type="term" value="C:extracellular matrix"/>
    <property type="evidence" value="ECO:0007669"/>
    <property type="project" value="TreeGrafter"/>
</dbReference>
<sequence>MYTNIDQLPNKRDDLMLAITTEEPDVIILTEAIPKAQRLPLGAARITIPGFTAHTNFNPDQENLGALGKRGIVIYTADHIDATEVSYNDIEFQEHLWVQVRLHRQDKLIIGGIYRSPSSDLRLSTEHLANLLQVVVGTRPTHLLIAGDFNYPEIDWKQTASCANDAHPSHPFLRCVHENLLYQHVFKPTRYRPGELSNILDLVLTNEDGMVENIEYLPGIGQSDHIRLQFKVKVYAERNGNTKPRPNLYRGDYASMAADLSGINWDTRLKNKSFDEAYSDFIDVLQASIDSHVPLSNEKTSKKNLYTTQEVKRLSKKKRANWDHYTITGDEVDYAWYTATRNDLRKLRRLRYEFESNLARDIKQNPKSFWKYVNSRLKTKTTIGDLKMADGTMTSSKKEKADTLNQYFCSVFTEEDTEHMPEMETKYFGPPLEDILITPRNYT</sequence>
<name>A0A6P4YXN1_BRABE</name>
<reference evidence="3" key="1">
    <citation type="submission" date="2025-08" db="UniProtKB">
        <authorList>
            <consortium name="RefSeq"/>
        </authorList>
    </citation>
    <scope>IDENTIFICATION</scope>
    <source>
        <tissue evidence="3">Gonad</tissue>
    </source>
</reference>
<gene>
    <name evidence="3" type="primary">LOC109468213</name>
</gene>
<evidence type="ECO:0000259" key="1">
    <source>
        <dbReference type="Pfam" id="PF14529"/>
    </source>
</evidence>
<dbReference type="GO" id="GO:0007508">
    <property type="term" value="P:larval heart development"/>
    <property type="evidence" value="ECO:0007669"/>
    <property type="project" value="TreeGrafter"/>
</dbReference>
<dbReference type="Gene3D" id="3.60.10.10">
    <property type="entry name" value="Endonuclease/exonuclease/phosphatase"/>
    <property type="match status" value="1"/>
</dbReference>
<evidence type="ECO:0000313" key="3">
    <source>
        <dbReference type="RefSeq" id="XP_019622026.1"/>
    </source>
</evidence>
<dbReference type="Proteomes" id="UP000515135">
    <property type="component" value="Unplaced"/>
</dbReference>
<dbReference type="Pfam" id="PF14529">
    <property type="entry name" value="Exo_endo_phos_2"/>
    <property type="match status" value="1"/>
</dbReference>
<dbReference type="PANTHER" id="PTHR33395">
    <property type="entry name" value="TRANSCRIPTASE, PUTATIVE-RELATED-RELATED"/>
    <property type="match status" value="1"/>
</dbReference>
<accession>A0A6P4YXN1</accession>
<dbReference type="InterPro" id="IPR036691">
    <property type="entry name" value="Endo/exonu/phosph_ase_sf"/>
</dbReference>
<dbReference type="GO" id="GO:0003824">
    <property type="term" value="F:catalytic activity"/>
    <property type="evidence" value="ECO:0007669"/>
    <property type="project" value="InterPro"/>
</dbReference>
<feature type="domain" description="Endonuclease/exonuclease/phosphatase" evidence="1">
    <location>
        <begin position="112"/>
        <end position="226"/>
    </location>
</feature>
<dbReference type="RefSeq" id="XP_019622026.1">
    <property type="nucleotide sequence ID" value="XM_019766467.1"/>
</dbReference>
<proteinExistence type="predicted"/>